<evidence type="ECO:0000259" key="3">
    <source>
        <dbReference type="Pfam" id="PF04909"/>
    </source>
</evidence>
<feature type="domain" description="Amidohydrolase-related" evidence="3">
    <location>
        <begin position="48"/>
        <end position="318"/>
    </location>
</feature>
<protein>
    <submittedName>
        <fullName evidence="4">Amidohydrolase family protein</fullName>
    </submittedName>
</protein>
<dbReference type="CDD" id="cd01292">
    <property type="entry name" value="metallo-dependent_hydrolases"/>
    <property type="match status" value="1"/>
</dbReference>
<dbReference type="InterPro" id="IPR032466">
    <property type="entry name" value="Metal_Hydrolase"/>
</dbReference>
<evidence type="ECO:0000256" key="2">
    <source>
        <dbReference type="SAM" id="MobiDB-lite"/>
    </source>
</evidence>
<dbReference type="Gene3D" id="3.20.20.140">
    <property type="entry name" value="Metal-dependent hydrolases"/>
    <property type="match status" value="1"/>
</dbReference>
<dbReference type="RefSeq" id="WP_394322136.1">
    <property type="nucleotide sequence ID" value="NZ_JBHMQV010000009.1"/>
</dbReference>
<accession>A0ABV6TPU3</accession>
<organism evidence="4 5">
    <name type="scientific">Streptomyces noboritoensis</name>
    <dbReference type="NCBI Taxonomy" id="67337"/>
    <lineage>
        <taxon>Bacteria</taxon>
        <taxon>Bacillati</taxon>
        <taxon>Actinomycetota</taxon>
        <taxon>Actinomycetes</taxon>
        <taxon>Kitasatosporales</taxon>
        <taxon>Streptomycetaceae</taxon>
        <taxon>Streptomyces</taxon>
    </lineage>
</organism>
<dbReference type="InterPro" id="IPR006680">
    <property type="entry name" value="Amidohydro-rel"/>
</dbReference>
<evidence type="ECO:0000313" key="5">
    <source>
        <dbReference type="Proteomes" id="UP001589887"/>
    </source>
</evidence>
<proteinExistence type="predicted"/>
<dbReference type="InterPro" id="IPR032465">
    <property type="entry name" value="ACMSD"/>
</dbReference>
<evidence type="ECO:0000256" key="1">
    <source>
        <dbReference type="ARBA" id="ARBA00023239"/>
    </source>
</evidence>
<dbReference type="EMBL" id="JBHMQV010000009">
    <property type="protein sequence ID" value="MFC0847189.1"/>
    <property type="molecule type" value="Genomic_DNA"/>
</dbReference>
<dbReference type="SUPFAM" id="SSF51556">
    <property type="entry name" value="Metallo-dependent hydrolases"/>
    <property type="match status" value="1"/>
</dbReference>
<keyword evidence="5" id="KW-1185">Reference proteome</keyword>
<name>A0ABV6TPU3_9ACTN</name>
<dbReference type="Pfam" id="PF04909">
    <property type="entry name" value="Amidohydro_2"/>
    <property type="match status" value="1"/>
</dbReference>
<dbReference type="Proteomes" id="UP001589887">
    <property type="component" value="Unassembled WGS sequence"/>
</dbReference>
<dbReference type="PANTHER" id="PTHR21240:SF28">
    <property type="entry name" value="ISO-OROTATE DECARBOXYLASE (EUROFUNG)"/>
    <property type="match status" value="1"/>
</dbReference>
<reference evidence="4 5" key="1">
    <citation type="submission" date="2024-09" db="EMBL/GenBank/DDBJ databases">
        <authorList>
            <person name="Sun Q."/>
            <person name="Mori K."/>
        </authorList>
    </citation>
    <scope>NUCLEOTIDE SEQUENCE [LARGE SCALE GENOMIC DNA]</scope>
    <source>
        <strain evidence="4 5">JCM 4557</strain>
    </source>
</reference>
<gene>
    <name evidence="4" type="ORF">ACFH04_26295</name>
</gene>
<feature type="region of interest" description="Disordered" evidence="2">
    <location>
        <begin position="1"/>
        <end position="22"/>
    </location>
</feature>
<evidence type="ECO:0000313" key="4">
    <source>
        <dbReference type="EMBL" id="MFC0847189.1"/>
    </source>
</evidence>
<sequence>MWPRSSGATASSARPTRTVRTRTAGAVTTAEAALVRAFWARLGLPGLVDVHTHFMPDRVLKKVWAYFDSAGPLTGVEWPIAYREEEARRIELLEDFGVTAFTSMLYPHKADMARWLNGWAVDFARRTPGCLHTATFFPEEGAGAYVGDALDAGARVFKAHVQVGGYDPNDPLLDAVWGALAEAAVPVVVHCGSGPAPGKHTGPEPIGRLLARHPRLRLIVAHLGMPEYVDFMALADAYEGVMLDTTMAFTDFSERFAPFPKDALPRLRDLGDRVLLGSDFPNIPYGYLHQLEALERLGLGDDWLRGVCHGNGARLFGLPGPGR</sequence>
<keyword evidence="1" id="KW-0456">Lyase</keyword>
<comment type="caution">
    <text evidence="4">The sequence shown here is derived from an EMBL/GenBank/DDBJ whole genome shotgun (WGS) entry which is preliminary data.</text>
</comment>
<dbReference type="PANTHER" id="PTHR21240">
    <property type="entry name" value="2-AMINO-3-CARBOXYLMUCONATE-6-SEMIALDEHYDE DECARBOXYLASE"/>
    <property type="match status" value="1"/>
</dbReference>